<dbReference type="PROSITE" id="PS50801">
    <property type="entry name" value="STAS"/>
    <property type="match status" value="1"/>
</dbReference>
<proteinExistence type="predicted"/>
<keyword evidence="4" id="KW-1185">Reference proteome</keyword>
<dbReference type="Pfam" id="PF13466">
    <property type="entry name" value="STAS_2"/>
    <property type="match status" value="1"/>
</dbReference>
<feature type="transmembrane region" description="Helical" evidence="1">
    <location>
        <begin position="296"/>
        <end position="318"/>
    </location>
</feature>
<keyword evidence="1" id="KW-1133">Transmembrane helix</keyword>
<dbReference type="RefSeq" id="WP_284258844.1">
    <property type="nucleotide sequence ID" value="NZ_BSOS01000073.1"/>
</dbReference>
<feature type="transmembrane region" description="Helical" evidence="1">
    <location>
        <begin position="330"/>
        <end position="354"/>
    </location>
</feature>
<accession>A0ABQ6A750</accession>
<dbReference type="InterPro" id="IPR036513">
    <property type="entry name" value="STAS_dom_sf"/>
</dbReference>
<keyword evidence="1" id="KW-0812">Transmembrane</keyword>
<dbReference type="InterPro" id="IPR002645">
    <property type="entry name" value="STAS_dom"/>
</dbReference>
<protein>
    <submittedName>
        <fullName evidence="3">Glycoprotein endopeptidase metalloprotease</fullName>
    </submittedName>
</protein>
<dbReference type="Proteomes" id="UP001156641">
    <property type="component" value="Unassembled WGS sequence"/>
</dbReference>
<dbReference type="SUPFAM" id="SSF52091">
    <property type="entry name" value="SpoIIaa-like"/>
    <property type="match status" value="1"/>
</dbReference>
<dbReference type="GO" id="GO:0008237">
    <property type="term" value="F:metallopeptidase activity"/>
    <property type="evidence" value="ECO:0007669"/>
    <property type="project" value="UniProtKB-KW"/>
</dbReference>
<name>A0ABQ6A750_9PROT</name>
<evidence type="ECO:0000313" key="4">
    <source>
        <dbReference type="Proteomes" id="UP001156641"/>
    </source>
</evidence>
<feature type="transmembrane region" description="Helical" evidence="1">
    <location>
        <begin position="186"/>
        <end position="207"/>
    </location>
</feature>
<feature type="transmembrane region" description="Helical" evidence="1">
    <location>
        <begin position="153"/>
        <end position="174"/>
    </location>
</feature>
<keyword evidence="3" id="KW-0482">Metalloprotease</keyword>
<dbReference type="InterPro" id="IPR030802">
    <property type="entry name" value="Permease_MalE"/>
</dbReference>
<dbReference type="InterPro" id="IPR058548">
    <property type="entry name" value="MlaB-like_STAS"/>
</dbReference>
<dbReference type="EMBL" id="BSOS01000073">
    <property type="protein sequence ID" value="GLR68014.1"/>
    <property type="molecule type" value="Genomic_DNA"/>
</dbReference>
<reference evidence="4" key="1">
    <citation type="journal article" date="2019" name="Int. J. Syst. Evol. Microbiol.">
        <title>The Global Catalogue of Microorganisms (GCM) 10K type strain sequencing project: providing services to taxonomists for standard genome sequencing and annotation.</title>
        <authorList>
            <consortium name="The Broad Institute Genomics Platform"/>
            <consortium name="The Broad Institute Genome Sequencing Center for Infectious Disease"/>
            <person name="Wu L."/>
            <person name="Ma J."/>
        </authorList>
    </citation>
    <scope>NUCLEOTIDE SEQUENCE [LARGE SCALE GENOMIC DNA]</scope>
    <source>
        <strain evidence="4">NBRC 112502</strain>
    </source>
</reference>
<keyword evidence="1" id="KW-0472">Membrane</keyword>
<dbReference type="PANTHER" id="PTHR30188:SF3">
    <property type="entry name" value="ABC TRANSPORTER PERMEASE"/>
    <property type="match status" value="1"/>
</dbReference>
<feature type="transmembrane region" description="Helical" evidence="1">
    <location>
        <begin position="265"/>
        <end position="284"/>
    </location>
</feature>
<dbReference type="PANTHER" id="PTHR30188">
    <property type="entry name" value="ABC TRANSPORTER PERMEASE PROTEIN-RELATED"/>
    <property type="match status" value="1"/>
</dbReference>
<feature type="domain" description="STAS" evidence="2">
    <location>
        <begin position="12"/>
        <end position="86"/>
    </location>
</feature>
<organism evidence="3 4">
    <name type="scientific">Acidocella aquatica</name>
    <dbReference type="NCBI Taxonomy" id="1922313"/>
    <lineage>
        <taxon>Bacteria</taxon>
        <taxon>Pseudomonadati</taxon>
        <taxon>Pseudomonadota</taxon>
        <taxon>Alphaproteobacteria</taxon>
        <taxon>Acetobacterales</taxon>
        <taxon>Acidocellaceae</taxon>
        <taxon>Acidocella</taxon>
    </lineage>
</organism>
<comment type="caution">
    <text evidence="3">The sequence shown here is derived from an EMBL/GenBank/DDBJ whole genome shotgun (WGS) entry which is preliminary data.</text>
</comment>
<sequence>MSASLARADNRIALSGPLTAPGLGRLWPQAISAARAASGTPLTLDLSGATILDTSGAALVLSMETAHGGPLTLTGATPHATALLARLRAAQPPPGVSPGTPTPERPPGLFEQAKIRIEFFGVTALALTGLPRKLRFLRGADFFRIADRAGQQALPLVLMLGFLIGMILAFQSAIPMQRFGADLYVANLVAISLFRELGPLLVAVILAGRTGSAFAAELGTMQVNEEIAALTTMGIDPATMLVLPRIAAAMLVMPALIVAMDVSGLLGMGSVLMLFGFPASAITAQITSATGPQDFLLGLFKGMVFAAALALIGCRAGLTAGNGPRAVGEAATSAVVGGIVATVLLDGLFAVVFYRLGL</sequence>
<feature type="transmembrane region" description="Helical" evidence="1">
    <location>
        <begin position="242"/>
        <end position="259"/>
    </location>
</feature>
<evidence type="ECO:0000313" key="3">
    <source>
        <dbReference type="EMBL" id="GLR68014.1"/>
    </source>
</evidence>
<keyword evidence="3" id="KW-0645">Protease</keyword>
<evidence type="ECO:0000256" key="1">
    <source>
        <dbReference type="SAM" id="Phobius"/>
    </source>
</evidence>
<keyword evidence="3" id="KW-0378">Hydrolase</keyword>
<gene>
    <name evidence="3" type="ORF">GCM10010909_26950</name>
</gene>
<evidence type="ECO:0000259" key="2">
    <source>
        <dbReference type="PROSITE" id="PS50801"/>
    </source>
</evidence>
<dbReference type="Gene3D" id="3.30.750.24">
    <property type="entry name" value="STAS domain"/>
    <property type="match status" value="1"/>
</dbReference>
<dbReference type="Pfam" id="PF02405">
    <property type="entry name" value="MlaE"/>
    <property type="match status" value="1"/>
</dbReference>